<dbReference type="AlphaFoldDB" id="A0A8A4TCZ0"/>
<dbReference type="Gene3D" id="3.90.1340.10">
    <property type="entry name" value="Phage tail collar domain"/>
    <property type="match status" value="1"/>
</dbReference>
<accession>A0A8A4TCZ0</accession>
<evidence type="ECO:0000259" key="1">
    <source>
        <dbReference type="Pfam" id="PF07484"/>
    </source>
</evidence>
<reference evidence="2" key="1">
    <citation type="submission" date="2021-03" db="EMBL/GenBank/DDBJ databases">
        <title>Acanthopleuribacteraceae sp. M133.</title>
        <authorList>
            <person name="Wang G."/>
        </authorList>
    </citation>
    <scope>NUCLEOTIDE SEQUENCE</scope>
    <source>
        <strain evidence="2">M133</strain>
    </source>
</reference>
<organism evidence="2 3">
    <name type="scientific">Sulfidibacter corallicola</name>
    <dbReference type="NCBI Taxonomy" id="2818388"/>
    <lineage>
        <taxon>Bacteria</taxon>
        <taxon>Pseudomonadati</taxon>
        <taxon>Acidobacteriota</taxon>
        <taxon>Holophagae</taxon>
        <taxon>Acanthopleuribacterales</taxon>
        <taxon>Acanthopleuribacteraceae</taxon>
        <taxon>Sulfidibacter</taxon>
    </lineage>
</organism>
<sequence>MSEPFLGEIKMTGYGFAPSGWAKCDGQVLPIAMNQALFSLIGTTYGGNGQTSFGLPDLRGRTPIHRDITLGRQKTIGQETVVLHEGQLPAHSHTVTIGAKTGNTNNPTGALSAKPRPALYGPAEELVDFQDDGLGNVGSAKPFNNMQPYLVVNFVIALQGVYPGRHRGGGQA</sequence>
<evidence type="ECO:0000313" key="3">
    <source>
        <dbReference type="Proteomes" id="UP000663929"/>
    </source>
</evidence>
<evidence type="ECO:0000313" key="2">
    <source>
        <dbReference type="EMBL" id="QTD47959.1"/>
    </source>
</evidence>
<dbReference type="InterPro" id="IPR011083">
    <property type="entry name" value="Phage_tail_collar_dom"/>
</dbReference>
<feature type="domain" description="Phage tail collar" evidence="1">
    <location>
        <begin position="7"/>
        <end position="63"/>
    </location>
</feature>
<dbReference type="InterPro" id="IPR037053">
    <property type="entry name" value="Phage_tail_collar_dom_sf"/>
</dbReference>
<dbReference type="Proteomes" id="UP000663929">
    <property type="component" value="Chromosome"/>
</dbReference>
<dbReference type="KEGG" id="scor:J3U87_20425"/>
<name>A0A8A4TCZ0_SULCO</name>
<keyword evidence="3" id="KW-1185">Reference proteome</keyword>
<protein>
    <submittedName>
        <fullName evidence="2">Phage tail protein</fullName>
    </submittedName>
</protein>
<dbReference type="SUPFAM" id="SSF88874">
    <property type="entry name" value="Receptor-binding domain of short tail fibre protein gp12"/>
    <property type="match status" value="1"/>
</dbReference>
<gene>
    <name evidence="2" type="ORF">J3U87_20425</name>
</gene>
<dbReference type="Pfam" id="PF07484">
    <property type="entry name" value="Collar"/>
    <property type="match status" value="1"/>
</dbReference>
<proteinExistence type="predicted"/>
<dbReference type="EMBL" id="CP071793">
    <property type="protein sequence ID" value="QTD47959.1"/>
    <property type="molecule type" value="Genomic_DNA"/>
</dbReference>
<dbReference type="RefSeq" id="WP_237377623.1">
    <property type="nucleotide sequence ID" value="NZ_CP071793.1"/>
</dbReference>